<evidence type="ECO:0000313" key="1">
    <source>
        <dbReference type="EMBL" id="GBN43433.1"/>
    </source>
</evidence>
<keyword evidence="2" id="KW-1185">Reference proteome</keyword>
<dbReference type="EMBL" id="BGPR01009969">
    <property type="protein sequence ID" value="GBN43433.1"/>
    <property type="molecule type" value="Genomic_DNA"/>
</dbReference>
<gene>
    <name evidence="1" type="ORF">AVEN_130983_1</name>
</gene>
<sequence>MKEKSGSLVSSSIFFRPCPQDVSSFRSYERRDTSETSSAVFGGYRPSDGGASSCAAGDWWIVFKTAIGNDGVKWS</sequence>
<dbReference type="Proteomes" id="UP000499080">
    <property type="component" value="Unassembled WGS sequence"/>
</dbReference>
<proteinExistence type="predicted"/>
<dbReference type="AlphaFoldDB" id="A0A4Y2NX09"/>
<organism evidence="1 2">
    <name type="scientific">Araneus ventricosus</name>
    <name type="common">Orbweaver spider</name>
    <name type="synonym">Epeira ventricosa</name>
    <dbReference type="NCBI Taxonomy" id="182803"/>
    <lineage>
        <taxon>Eukaryota</taxon>
        <taxon>Metazoa</taxon>
        <taxon>Ecdysozoa</taxon>
        <taxon>Arthropoda</taxon>
        <taxon>Chelicerata</taxon>
        <taxon>Arachnida</taxon>
        <taxon>Araneae</taxon>
        <taxon>Araneomorphae</taxon>
        <taxon>Entelegynae</taxon>
        <taxon>Araneoidea</taxon>
        <taxon>Araneidae</taxon>
        <taxon>Araneus</taxon>
    </lineage>
</organism>
<comment type="caution">
    <text evidence="1">The sequence shown here is derived from an EMBL/GenBank/DDBJ whole genome shotgun (WGS) entry which is preliminary data.</text>
</comment>
<protein>
    <submittedName>
        <fullName evidence="1">Uncharacterized protein</fullName>
    </submittedName>
</protein>
<evidence type="ECO:0000313" key="2">
    <source>
        <dbReference type="Proteomes" id="UP000499080"/>
    </source>
</evidence>
<accession>A0A4Y2NX09</accession>
<name>A0A4Y2NX09_ARAVE</name>
<reference evidence="1 2" key="1">
    <citation type="journal article" date="2019" name="Sci. Rep.">
        <title>Orb-weaving spider Araneus ventricosus genome elucidates the spidroin gene catalogue.</title>
        <authorList>
            <person name="Kono N."/>
            <person name="Nakamura H."/>
            <person name="Ohtoshi R."/>
            <person name="Moran D.A.P."/>
            <person name="Shinohara A."/>
            <person name="Yoshida Y."/>
            <person name="Fujiwara M."/>
            <person name="Mori M."/>
            <person name="Tomita M."/>
            <person name="Arakawa K."/>
        </authorList>
    </citation>
    <scope>NUCLEOTIDE SEQUENCE [LARGE SCALE GENOMIC DNA]</scope>
</reference>